<evidence type="ECO:0000313" key="1">
    <source>
        <dbReference type="EMBL" id="ABW01116.1"/>
    </source>
</evidence>
<reference evidence="1 2" key="1">
    <citation type="submission" date="2007-10" db="EMBL/GenBank/DDBJ databases">
        <title>Complete sequence of Caldivirga maquilingensis IC-167.</title>
        <authorList>
            <consortium name="US DOE Joint Genome Institute"/>
            <person name="Copeland A."/>
            <person name="Lucas S."/>
            <person name="Lapidus A."/>
            <person name="Barry K."/>
            <person name="Glavina del Rio T."/>
            <person name="Dalin E."/>
            <person name="Tice H."/>
            <person name="Pitluck S."/>
            <person name="Saunders E."/>
            <person name="Brettin T."/>
            <person name="Bruce D."/>
            <person name="Detter J.C."/>
            <person name="Han C."/>
            <person name="Schmutz J."/>
            <person name="Larimer F."/>
            <person name="Land M."/>
            <person name="Hauser L."/>
            <person name="Kyrpides N."/>
            <person name="Ivanova N."/>
            <person name="Biddle J.F."/>
            <person name="Zhang Z."/>
            <person name="Fitz-Gibbon S.T."/>
            <person name="Lowe T.M."/>
            <person name="Saltikov C."/>
            <person name="House C.H."/>
            <person name="Richardson P."/>
        </authorList>
    </citation>
    <scope>NUCLEOTIDE SEQUENCE [LARGE SCALE GENOMIC DNA]</scope>
    <source>
        <strain evidence="2">ATCC 700844 / DSM 13496 / JCM 10307 / IC-167</strain>
    </source>
</reference>
<dbReference type="SUPFAM" id="SSF75217">
    <property type="entry name" value="alpha/beta knot"/>
    <property type="match status" value="1"/>
</dbReference>
<dbReference type="KEGG" id="cma:Cmaq_0268"/>
<organism evidence="1 2">
    <name type="scientific">Caldivirga maquilingensis (strain ATCC 700844 / DSM 13496 / JCM 10307 / IC-167)</name>
    <dbReference type="NCBI Taxonomy" id="397948"/>
    <lineage>
        <taxon>Archaea</taxon>
        <taxon>Thermoproteota</taxon>
        <taxon>Thermoprotei</taxon>
        <taxon>Thermoproteales</taxon>
        <taxon>Thermoproteaceae</taxon>
        <taxon>Caldivirga</taxon>
    </lineage>
</organism>
<gene>
    <name evidence="1" type="ordered locus">Cmaq_0268</name>
</gene>
<keyword evidence="2" id="KW-1185">Reference proteome</keyword>
<dbReference type="Gene3D" id="3.40.1280.10">
    <property type="match status" value="1"/>
</dbReference>
<accession>A8MAT0</accession>
<dbReference type="GeneID" id="5709244"/>
<sequence>MNISIAIPYNVTEESTTEEEAVRKIGYIGRAAAIFRVRSILIYTFKGDEPLRKASFIKKNLEYLVTPPYLRKDLFGIDPDLRLAGLLQPLTLPVFGHRKSNPRTGDVRIGLVIRWEGYYSIVKVGEDTYVKVPKPYPIKSMLLVSIDSMISNRFYRGHVVKSSKVYAGYSANIIELRDLVKLRNLILTGKEGNSVINEINKLRALKDEDVVVVFGSPRMGVDDILKGEGLGDVLNSSLFVNFVPNQGLVTIRTEEAIIAVLSILNIINAISSEGK</sequence>
<dbReference type="CDD" id="cd18086">
    <property type="entry name" value="HsC9orf114-like"/>
    <property type="match status" value="1"/>
</dbReference>
<evidence type="ECO:0000313" key="2">
    <source>
        <dbReference type="Proteomes" id="UP000001137"/>
    </source>
</evidence>
<dbReference type="eggNOG" id="arCOG04069">
    <property type="taxonomic scope" value="Archaea"/>
</dbReference>
<evidence type="ECO:0008006" key="3">
    <source>
        <dbReference type="Google" id="ProtNLM"/>
    </source>
</evidence>
<dbReference type="PANTHER" id="PTHR12150">
    <property type="entry name" value="CLASS IV SAM-BINDING METHYLTRANSFERASE-RELATED"/>
    <property type="match status" value="1"/>
</dbReference>
<dbReference type="Gene3D" id="2.40.50.140">
    <property type="entry name" value="Nucleic acid-binding proteins"/>
    <property type="match status" value="1"/>
</dbReference>
<dbReference type="InterPro" id="IPR029028">
    <property type="entry name" value="Alpha/beta_knot_MTases"/>
</dbReference>
<dbReference type="PANTHER" id="PTHR12150:SF13">
    <property type="entry name" value="METHYLTRANSFERASE C9ORF114-RELATED"/>
    <property type="match status" value="1"/>
</dbReference>
<dbReference type="EMBL" id="CP000852">
    <property type="protein sequence ID" value="ABW01116.1"/>
    <property type="molecule type" value="Genomic_DNA"/>
</dbReference>
<dbReference type="HOGENOM" id="CLU_017233_1_0_2"/>
<dbReference type="InterPro" id="IPR012340">
    <property type="entry name" value="NA-bd_OB-fold"/>
</dbReference>
<dbReference type="OrthoDB" id="4144at2157"/>
<name>A8MAT0_CALMQ</name>
<dbReference type="STRING" id="397948.Cmaq_0268"/>
<dbReference type="Proteomes" id="UP000001137">
    <property type="component" value="Chromosome"/>
</dbReference>
<dbReference type="Pfam" id="PF02598">
    <property type="entry name" value="Methyltrn_RNA_3"/>
    <property type="match status" value="1"/>
</dbReference>
<dbReference type="InterPro" id="IPR003750">
    <property type="entry name" value="Put_MeTrfase-C9orf114-like"/>
</dbReference>
<dbReference type="AlphaFoldDB" id="A8MAT0"/>
<protein>
    <recommendedName>
        <fullName evidence="3">RNA-binding protein</fullName>
    </recommendedName>
</protein>
<dbReference type="InterPro" id="IPR029026">
    <property type="entry name" value="tRNA_m1G_MTases_N"/>
</dbReference>
<proteinExistence type="predicted"/>
<dbReference type="RefSeq" id="WP_012185336.1">
    <property type="nucleotide sequence ID" value="NC_009954.1"/>
</dbReference>